<organism evidence="2 3">
    <name type="scientific">Sandaracinus amylolyticus</name>
    <dbReference type="NCBI Taxonomy" id="927083"/>
    <lineage>
        <taxon>Bacteria</taxon>
        <taxon>Pseudomonadati</taxon>
        <taxon>Myxococcota</taxon>
        <taxon>Polyangia</taxon>
        <taxon>Polyangiales</taxon>
        <taxon>Sandaracinaceae</taxon>
        <taxon>Sandaracinus</taxon>
    </lineage>
</organism>
<dbReference type="InterPro" id="IPR054545">
    <property type="entry name" value="ApeI-like"/>
</dbReference>
<protein>
    <recommendedName>
        <fullName evidence="1">ApeI dehydratase-like domain-containing protein</fullName>
    </recommendedName>
</protein>
<dbReference type="EMBL" id="CP011125">
    <property type="protein sequence ID" value="AKF04775.1"/>
    <property type="molecule type" value="Genomic_DNA"/>
</dbReference>
<dbReference type="AlphaFoldDB" id="A0A0F6W127"/>
<dbReference type="Gene3D" id="3.10.129.10">
    <property type="entry name" value="Hotdog Thioesterase"/>
    <property type="match status" value="1"/>
</dbReference>
<accession>A0A0F6W127</accession>
<name>A0A0F6W127_9BACT</name>
<evidence type="ECO:0000313" key="3">
    <source>
        <dbReference type="Proteomes" id="UP000034883"/>
    </source>
</evidence>
<dbReference type="GO" id="GO:0016829">
    <property type="term" value="F:lyase activity"/>
    <property type="evidence" value="ECO:0007669"/>
    <property type="project" value="UniProtKB-KW"/>
</dbReference>
<dbReference type="KEGG" id="samy:DB32_001924"/>
<dbReference type="STRING" id="927083.DB32_001924"/>
<dbReference type="Proteomes" id="UP000034883">
    <property type="component" value="Chromosome"/>
</dbReference>
<dbReference type="Pfam" id="PF22818">
    <property type="entry name" value="ApeI-like"/>
    <property type="match status" value="1"/>
</dbReference>
<proteinExistence type="predicted"/>
<sequence length="119" mass="13131">MSDDFVVREVERTPERAVLRASVPVDLRFFEGHFEGNPMLPGVAQLVALAHRRAREVFAALGREKRIVRVKFEAVIHPGDELDVTLERSAGGAPGETQVRFDVSRDGTRCASGAIVYQA</sequence>
<reference evidence="2 3" key="1">
    <citation type="submission" date="2015-03" db="EMBL/GenBank/DDBJ databases">
        <title>Genome assembly of Sandaracinus amylolyticus DSM 53668.</title>
        <authorList>
            <person name="Sharma G."/>
            <person name="Subramanian S."/>
        </authorList>
    </citation>
    <scope>NUCLEOTIDE SEQUENCE [LARGE SCALE GENOMIC DNA]</scope>
    <source>
        <strain evidence="2 3">DSM 53668</strain>
    </source>
</reference>
<dbReference type="SUPFAM" id="SSF54637">
    <property type="entry name" value="Thioesterase/thiol ester dehydrase-isomerase"/>
    <property type="match status" value="1"/>
</dbReference>
<evidence type="ECO:0000259" key="1">
    <source>
        <dbReference type="Pfam" id="PF22818"/>
    </source>
</evidence>
<dbReference type="OrthoDB" id="9772788at2"/>
<gene>
    <name evidence="2" type="ORF">DB32_001924</name>
</gene>
<feature type="domain" description="ApeI dehydratase-like" evidence="1">
    <location>
        <begin position="12"/>
        <end position="113"/>
    </location>
</feature>
<evidence type="ECO:0000313" key="2">
    <source>
        <dbReference type="EMBL" id="AKF04775.1"/>
    </source>
</evidence>
<dbReference type="InterPro" id="IPR029069">
    <property type="entry name" value="HotDog_dom_sf"/>
</dbReference>
<dbReference type="RefSeq" id="WP_053232081.1">
    <property type="nucleotide sequence ID" value="NZ_CP011125.1"/>
</dbReference>
<keyword evidence="3" id="KW-1185">Reference proteome</keyword>